<reference evidence="1 2" key="1">
    <citation type="submission" date="2023-12" db="EMBL/GenBank/DDBJ databases">
        <title>Characterization of antibiotic resistance in Aeromonas spp. in hospital effluent.</title>
        <authorList>
            <person name="Negoseki B.R.S."/>
            <person name="Krul D."/>
            <person name="Siqueira A.C."/>
            <person name="Almeida M."/>
            <person name="Mesa D."/>
            <person name="Conte D."/>
            <person name="Dalla-Costa L.M."/>
        </authorList>
    </citation>
    <scope>NUCLEOTIDE SEQUENCE [LARGE SCALE GENOMIC DNA]</scope>
    <source>
        <strain evidence="1 2">36v</strain>
    </source>
</reference>
<organism evidence="1 2">
    <name type="scientific">Aeromonas caviae</name>
    <name type="common">Aeromonas punctata</name>
    <dbReference type="NCBI Taxonomy" id="648"/>
    <lineage>
        <taxon>Bacteria</taxon>
        <taxon>Pseudomonadati</taxon>
        <taxon>Pseudomonadota</taxon>
        <taxon>Gammaproteobacteria</taxon>
        <taxon>Aeromonadales</taxon>
        <taxon>Aeromonadaceae</taxon>
        <taxon>Aeromonas</taxon>
    </lineage>
</organism>
<gene>
    <name evidence="1" type="ORF">VCX44_20635</name>
</gene>
<dbReference type="RefSeq" id="WP_088869031.1">
    <property type="nucleotide sequence ID" value="NZ_JAYGOJ010000170.1"/>
</dbReference>
<protein>
    <submittedName>
        <fullName evidence="1">Uncharacterized protein</fullName>
    </submittedName>
</protein>
<proteinExistence type="predicted"/>
<name>A0ABU5WBC0_AERCA</name>
<evidence type="ECO:0000313" key="1">
    <source>
        <dbReference type="EMBL" id="MEA9438144.1"/>
    </source>
</evidence>
<dbReference type="Proteomes" id="UP001304847">
    <property type="component" value="Unassembled WGS sequence"/>
</dbReference>
<dbReference type="EMBL" id="JAYGOJ010000170">
    <property type="protein sequence ID" value="MEA9438144.1"/>
    <property type="molecule type" value="Genomic_DNA"/>
</dbReference>
<sequence length="166" mass="18751">MKTLTLTNSRQMQPYLDQVWALLVASYAEVSGGLHYAEPADLLSKTQRWRLVTYRGRVIASTLFKAKRGWKLVAMASCRQHGLRARHALRRLICADLPRAWMELSERAERFVLRCCGGHHYLIHASLAATLLDKPVEPVAEDGYHYRRTVAGLLKAKVIVGTPLPC</sequence>
<accession>A0ABU5WBC0</accession>
<keyword evidence="2" id="KW-1185">Reference proteome</keyword>
<comment type="caution">
    <text evidence="1">The sequence shown here is derived from an EMBL/GenBank/DDBJ whole genome shotgun (WGS) entry which is preliminary data.</text>
</comment>
<evidence type="ECO:0000313" key="2">
    <source>
        <dbReference type="Proteomes" id="UP001304847"/>
    </source>
</evidence>